<dbReference type="Pfam" id="PF04479">
    <property type="entry name" value="RTA1"/>
    <property type="match status" value="1"/>
</dbReference>
<keyword evidence="4 5" id="KW-0472">Membrane</keyword>
<name>A0A6A6DEX0_9PEZI</name>
<reference evidence="6" key="1">
    <citation type="journal article" date="2020" name="Stud. Mycol.">
        <title>101 Dothideomycetes genomes: a test case for predicting lifestyles and emergence of pathogens.</title>
        <authorList>
            <person name="Haridas S."/>
            <person name="Albert R."/>
            <person name="Binder M."/>
            <person name="Bloem J."/>
            <person name="Labutti K."/>
            <person name="Salamov A."/>
            <person name="Andreopoulos B."/>
            <person name="Baker S."/>
            <person name="Barry K."/>
            <person name="Bills G."/>
            <person name="Bluhm B."/>
            <person name="Cannon C."/>
            <person name="Castanera R."/>
            <person name="Culley D."/>
            <person name="Daum C."/>
            <person name="Ezra D."/>
            <person name="Gonzalez J."/>
            <person name="Henrissat B."/>
            <person name="Kuo A."/>
            <person name="Liang C."/>
            <person name="Lipzen A."/>
            <person name="Lutzoni F."/>
            <person name="Magnuson J."/>
            <person name="Mondo S."/>
            <person name="Nolan M."/>
            <person name="Ohm R."/>
            <person name="Pangilinan J."/>
            <person name="Park H.-J."/>
            <person name="Ramirez L."/>
            <person name="Alfaro M."/>
            <person name="Sun H."/>
            <person name="Tritt A."/>
            <person name="Yoshinaga Y."/>
            <person name="Zwiers L.-H."/>
            <person name="Turgeon B."/>
            <person name="Goodwin S."/>
            <person name="Spatafora J."/>
            <person name="Crous P."/>
            <person name="Grigoriev I."/>
        </authorList>
    </citation>
    <scope>NUCLEOTIDE SEQUENCE</scope>
    <source>
        <strain evidence="6">CBS 207.26</strain>
    </source>
</reference>
<dbReference type="GO" id="GO:0016020">
    <property type="term" value="C:membrane"/>
    <property type="evidence" value="ECO:0007669"/>
    <property type="project" value="UniProtKB-SubCell"/>
</dbReference>
<feature type="transmembrane region" description="Helical" evidence="5">
    <location>
        <begin position="231"/>
        <end position="251"/>
    </location>
</feature>
<gene>
    <name evidence="6" type="ORF">K469DRAFT_697637</name>
</gene>
<evidence type="ECO:0000256" key="2">
    <source>
        <dbReference type="ARBA" id="ARBA00022692"/>
    </source>
</evidence>
<dbReference type="PANTHER" id="PTHR31465:SF1">
    <property type="entry name" value="PROTEIN RTA1-RELATED"/>
    <property type="match status" value="1"/>
</dbReference>
<keyword evidence="7" id="KW-1185">Reference proteome</keyword>
<feature type="transmembrane region" description="Helical" evidence="5">
    <location>
        <begin position="149"/>
        <end position="174"/>
    </location>
</feature>
<accession>A0A6A6DEX0</accession>
<organism evidence="6 7">
    <name type="scientific">Zopfia rhizophila CBS 207.26</name>
    <dbReference type="NCBI Taxonomy" id="1314779"/>
    <lineage>
        <taxon>Eukaryota</taxon>
        <taxon>Fungi</taxon>
        <taxon>Dikarya</taxon>
        <taxon>Ascomycota</taxon>
        <taxon>Pezizomycotina</taxon>
        <taxon>Dothideomycetes</taxon>
        <taxon>Dothideomycetes incertae sedis</taxon>
        <taxon>Zopfiaceae</taxon>
        <taxon>Zopfia</taxon>
    </lineage>
</organism>
<feature type="transmembrane region" description="Helical" evidence="5">
    <location>
        <begin position="69"/>
        <end position="93"/>
    </location>
</feature>
<keyword evidence="3 5" id="KW-1133">Transmembrane helix</keyword>
<sequence length="281" mass="31547">MAEEHYDYSPSVPAAIIAIIVFAILLSIHLFRIFRARTWFCIPFVIGAIFEIIGYAARAVGHSNPTSTPAYIVQALLILLAPILLAASVYMFLGRIIRATGCESYSMIRPTQLTKVFVGGDILCFLIQALGAGMLAGSDGKKSSDRGKMIILFGLFLQIFIFGFFMLAGALFHVRIRRRPAGKRIACQWDWERYLRMLYGVSVMVTIRNLFRVVEYAMGENGYLMVKEWPIYVFDALLMAIVLAVCCMWHVGQIVPDAPRGSTEELEMMVGDEERQARRPG</sequence>
<feature type="transmembrane region" description="Helical" evidence="5">
    <location>
        <begin position="38"/>
        <end position="57"/>
    </location>
</feature>
<evidence type="ECO:0000256" key="1">
    <source>
        <dbReference type="ARBA" id="ARBA00004141"/>
    </source>
</evidence>
<feature type="transmembrane region" description="Helical" evidence="5">
    <location>
        <begin position="113"/>
        <end position="137"/>
    </location>
</feature>
<evidence type="ECO:0000256" key="5">
    <source>
        <dbReference type="SAM" id="Phobius"/>
    </source>
</evidence>
<dbReference type="Proteomes" id="UP000800200">
    <property type="component" value="Unassembled WGS sequence"/>
</dbReference>
<comment type="subcellular location">
    <subcellularLocation>
        <location evidence="1">Membrane</location>
        <topology evidence="1">Multi-pass membrane protein</topology>
    </subcellularLocation>
</comment>
<evidence type="ECO:0000256" key="3">
    <source>
        <dbReference type="ARBA" id="ARBA00022989"/>
    </source>
</evidence>
<dbReference type="EMBL" id="ML994698">
    <property type="protein sequence ID" value="KAF2176942.1"/>
    <property type="molecule type" value="Genomic_DNA"/>
</dbReference>
<feature type="transmembrane region" description="Helical" evidence="5">
    <location>
        <begin position="194"/>
        <end position="211"/>
    </location>
</feature>
<evidence type="ECO:0000313" key="7">
    <source>
        <dbReference type="Proteomes" id="UP000800200"/>
    </source>
</evidence>
<keyword evidence="2 5" id="KW-0812">Transmembrane</keyword>
<evidence type="ECO:0000313" key="6">
    <source>
        <dbReference type="EMBL" id="KAF2176942.1"/>
    </source>
</evidence>
<dbReference type="InterPro" id="IPR007568">
    <property type="entry name" value="RTA1"/>
</dbReference>
<proteinExistence type="predicted"/>
<protein>
    <submittedName>
        <fullName evidence="6">RTA1 like protein</fullName>
    </submittedName>
</protein>
<evidence type="ECO:0000256" key="4">
    <source>
        <dbReference type="ARBA" id="ARBA00023136"/>
    </source>
</evidence>
<feature type="transmembrane region" description="Helical" evidence="5">
    <location>
        <begin position="12"/>
        <end position="31"/>
    </location>
</feature>
<dbReference type="OrthoDB" id="3358017at2759"/>
<dbReference type="PANTHER" id="PTHR31465">
    <property type="entry name" value="PROTEIN RTA1-RELATED"/>
    <property type="match status" value="1"/>
</dbReference>
<dbReference type="AlphaFoldDB" id="A0A6A6DEX0"/>